<comment type="similarity">
    <text evidence="2">Belongs to the nitroreductase family.</text>
</comment>
<dbReference type="SUPFAM" id="SSF55469">
    <property type="entry name" value="FMN-dependent nitroreductase-like"/>
    <property type="match status" value="1"/>
</dbReference>
<comment type="cofactor">
    <cofactor evidence="1">
        <name>FMN</name>
        <dbReference type="ChEBI" id="CHEBI:58210"/>
    </cofactor>
</comment>
<name>A0A1V4AT45_9BACT</name>
<gene>
    <name evidence="7" type="ORF">AYP45_09665</name>
</gene>
<sequence length="172" mass="20001">MIELLRKRRSIRVYEDRKIEPEKIEILKEALLRSPSSRGINPWEFIFVDNKELLKKLSKAKEHGSEFLEDAALGIIVCGNEKRSDVWVEDCSIASILVQMVVQSMHMGSCWIQIRNRMHTKEITSEAFIQELFNIPRHIKVESVISIGYPAEIKPGVLKEKLPLKKIKMNRF</sequence>
<evidence type="ECO:0000313" key="8">
    <source>
        <dbReference type="Proteomes" id="UP000189681"/>
    </source>
</evidence>
<feature type="domain" description="Nitroreductase" evidence="6">
    <location>
        <begin position="5"/>
        <end position="60"/>
    </location>
</feature>
<evidence type="ECO:0000259" key="6">
    <source>
        <dbReference type="Pfam" id="PF00881"/>
    </source>
</evidence>
<proteinExistence type="inferred from homology"/>
<keyword evidence="5" id="KW-0560">Oxidoreductase</keyword>
<dbReference type="Pfam" id="PF00881">
    <property type="entry name" value="Nitroreductase"/>
    <property type="match status" value="1"/>
</dbReference>
<organism evidence="7 8">
    <name type="scientific">Candidatus Brocadia carolinensis</name>
    <dbReference type="NCBI Taxonomy" id="1004156"/>
    <lineage>
        <taxon>Bacteria</taxon>
        <taxon>Pseudomonadati</taxon>
        <taxon>Planctomycetota</taxon>
        <taxon>Candidatus Brocadiia</taxon>
        <taxon>Candidatus Brocadiales</taxon>
        <taxon>Candidatus Brocadiaceae</taxon>
        <taxon>Candidatus Brocadia</taxon>
    </lineage>
</organism>
<dbReference type="AlphaFoldDB" id="A0A1V4AT45"/>
<dbReference type="EMBL" id="AYTS01000085">
    <property type="protein sequence ID" value="OOP56318.1"/>
    <property type="molecule type" value="Genomic_DNA"/>
</dbReference>
<dbReference type="InterPro" id="IPR029479">
    <property type="entry name" value="Nitroreductase"/>
</dbReference>
<keyword evidence="4" id="KW-0288">FMN</keyword>
<dbReference type="Gene3D" id="3.40.109.10">
    <property type="entry name" value="NADH Oxidase"/>
    <property type="match status" value="1"/>
</dbReference>
<comment type="caution">
    <text evidence="7">The sequence shown here is derived from an EMBL/GenBank/DDBJ whole genome shotgun (WGS) entry which is preliminary data.</text>
</comment>
<dbReference type="InterPro" id="IPR000415">
    <property type="entry name" value="Nitroreductase-like"/>
</dbReference>
<accession>A0A1V4AT45</accession>
<evidence type="ECO:0000256" key="4">
    <source>
        <dbReference type="ARBA" id="ARBA00022643"/>
    </source>
</evidence>
<dbReference type="STRING" id="1004156.AYP45_09665"/>
<keyword evidence="3" id="KW-0285">Flavoprotein</keyword>
<evidence type="ECO:0000256" key="1">
    <source>
        <dbReference type="ARBA" id="ARBA00001917"/>
    </source>
</evidence>
<evidence type="ECO:0000313" key="7">
    <source>
        <dbReference type="EMBL" id="OOP56318.1"/>
    </source>
</evidence>
<evidence type="ECO:0000256" key="3">
    <source>
        <dbReference type="ARBA" id="ARBA00022630"/>
    </source>
</evidence>
<dbReference type="Proteomes" id="UP000189681">
    <property type="component" value="Unassembled WGS sequence"/>
</dbReference>
<evidence type="ECO:0000256" key="5">
    <source>
        <dbReference type="ARBA" id="ARBA00023002"/>
    </source>
</evidence>
<dbReference type="PANTHER" id="PTHR43673">
    <property type="entry name" value="NAD(P)H NITROREDUCTASE YDGI-RELATED"/>
    <property type="match status" value="1"/>
</dbReference>
<protein>
    <submittedName>
        <fullName evidence="7">NAD(P)H-dependent dehydrogenase/reductase</fullName>
    </submittedName>
</protein>
<dbReference type="CDD" id="cd02151">
    <property type="entry name" value="nitroreductase"/>
    <property type="match status" value="1"/>
</dbReference>
<evidence type="ECO:0000256" key="2">
    <source>
        <dbReference type="ARBA" id="ARBA00007118"/>
    </source>
</evidence>
<dbReference type="GO" id="GO:0016491">
    <property type="term" value="F:oxidoreductase activity"/>
    <property type="evidence" value="ECO:0007669"/>
    <property type="project" value="UniProtKB-KW"/>
</dbReference>
<reference evidence="7 8" key="1">
    <citation type="journal article" date="2017" name="Water Res.">
        <title>Discovery and metagenomic analysis of an anammox bacterial enrichment related to Candidatus "Brocadia caroliniensis" in a full-scale glycerol-fed nitritation-denitritation separate centrate treatment process.</title>
        <authorList>
            <person name="Park H."/>
            <person name="Brotto A.C."/>
            <person name="van Loosdrecht M.C."/>
            <person name="Chandran K."/>
        </authorList>
    </citation>
    <scope>NUCLEOTIDE SEQUENCE [LARGE SCALE GENOMIC DNA]</scope>
    <source>
        <strain evidence="7">26THWARD</strain>
    </source>
</reference>
<dbReference type="PANTHER" id="PTHR43673:SF2">
    <property type="entry name" value="NITROREDUCTASE"/>
    <property type="match status" value="1"/>
</dbReference>